<keyword evidence="4" id="KW-0784">Thiamine biosynthesis</keyword>
<dbReference type="EMBL" id="JADEWC010000043">
    <property type="protein sequence ID" value="MBE9223722.1"/>
    <property type="molecule type" value="Genomic_DNA"/>
</dbReference>
<comment type="catalytic activity">
    <reaction evidence="1">
        <text>4-amino-5-hydroxymethyl-2-methylpyrimidine + ATP = 4-amino-2-methyl-5-(phosphooxymethyl)pyrimidine + ADP + H(+)</text>
        <dbReference type="Rhea" id="RHEA:23096"/>
        <dbReference type="ChEBI" id="CHEBI:15378"/>
        <dbReference type="ChEBI" id="CHEBI:16892"/>
        <dbReference type="ChEBI" id="CHEBI:30616"/>
        <dbReference type="ChEBI" id="CHEBI:58354"/>
        <dbReference type="ChEBI" id="CHEBI:456216"/>
        <dbReference type="EC" id="2.7.1.49"/>
    </reaction>
</comment>
<dbReference type="Pfam" id="PF08543">
    <property type="entry name" value="Phos_pyr_kin"/>
    <property type="match status" value="1"/>
</dbReference>
<comment type="caution">
    <text evidence="6">The sequence shown here is derived from an EMBL/GenBank/DDBJ whole genome shotgun (WGS) entry which is preliminary data.</text>
</comment>
<dbReference type="EC" id="2.7.4.7" evidence="6"/>
<dbReference type="RefSeq" id="WP_193801943.1">
    <property type="nucleotide sequence ID" value="NZ_JADEWC010000043.1"/>
</dbReference>
<keyword evidence="6" id="KW-0418">Kinase</keyword>
<keyword evidence="6" id="KW-0808">Transferase</keyword>
<dbReference type="EC" id="2.7.1.49" evidence="6"/>
<dbReference type="InterPro" id="IPR029056">
    <property type="entry name" value="Ribokinase-like"/>
</dbReference>
<comment type="catalytic activity">
    <reaction evidence="2">
        <text>4-amino-2-methyl-5-(phosphooxymethyl)pyrimidine + ATP = 4-amino-2-methyl-5-(diphosphooxymethyl)pyrimidine + ADP</text>
        <dbReference type="Rhea" id="RHEA:19893"/>
        <dbReference type="ChEBI" id="CHEBI:30616"/>
        <dbReference type="ChEBI" id="CHEBI:57841"/>
        <dbReference type="ChEBI" id="CHEBI:58354"/>
        <dbReference type="ChEBI" id="CHEBI:456216"/>
        <dbReference type="EC" id="2.7.4.7"/>
    </reaction>
</comment>
<evidence type="ECO:0000256" key="1">
    <source>
        <dbReference type="ARBA" id="ARBA00000151"/>
    </source>
</evidence>
<dbReference type="GO" id="GO:0008902">
    <property type="term" value="F:hydroxymethylpyrimidine kinase activity"/>
    <property type="evidence" value="ECO:0007669"/>
    <property type="project" value="UniProtKB-EC"/>
</dbReference>
<evidence type="ECO:0000256" key="4">
    <source>
        <dbReference type="ARBA" id="ARBA00022977"/>
    </source>
</evidence>
<dbReference type="Proteomes" id="UP000654604">
    <property type="component" value="Unassembled WGS sequence"/>
</dbReference>
<dbReference type="SUPFAM" id="SSF53613">
    <property type="entry name" value="Ribokinase-like"/>
    <property type="match status" value="1"/>
</dbReference>
<feature type="domain" description="Pyridoxamine kinase/Phosphomethylpyrimidine kinase" evidence="5">
    <location>
        <begin position="13"/>
        <end position="257"/>
    </location>
</feature>
<dbReference type="InterPro" id="IPR013749">
    <property type="entry name" value="PM/HMP-P_kinase-1"/>
</dbReference>
<name>A0ABR9V745_9CHRO</name>
<dbReference type="CDD" id="cd01169">
    <property type="entry name" value="HMPP_kinase"/>
    <property type="match status" value="1"/>
</dbReference>
<evidence type="ECO:0000259" key="5">
    <source>
        <dbReference type="Pfam" id="PF08543"/>
    </source>
</evidence>
<protein>
    <submittedName>
        <fullName evidence="6">Bifunctional hydroxymethylpyrimidine kinase/phosphomethylpyrimidine kinase</fullName>
        <ecNumber evidence="6">2.7.1.49</ecNumber>
        <ecNumber evidence="6">2.7.4.7</ecNumber>
    </submittedName>
</protein>
<organism evidence="6 7">
    <name type="scientific">Cyanobacterium stanieri LEGE 03274</name>
    <dbReference type="NCBI Taxonomy" id="1828756"/>
    <lineage>
        <taxon>Bacteria</taxon>
        <taxon>Bacillati</taxon>
        <taxon>Cyanobacteriota</taxon>
        <taxon>Cyanophyceae</taxon>
        <taxon>Oscillatoriophycideae</taxon>
        <taxon>Chroococcales</taxon>
        <taxon>Geminocystaceae</taxon>
        <taxon>Cyanobacterium</taxon>
    </lineage>
</organism>
<proteinExistence type="predicted"/>
<dbReference type="PANTHER" id="PTHR20858">
    <property type="entry name" value="PHOSPHOMETHYLPYRIMIDINE KINASE"/>
    <property type="match status" value="1"/>
</dbReference>
<evidence type="ECO:0000256" key="2">
    <source>
        <dbReference type="ARBA" id="ARBA00000565"/>
    </source>
</evidence>
<accession>A0ABR9V745</accession>
<evidence type="ECO:0000313" key="7">
    <source>
        <dbReference type="Proteomes" id="UP000654604"/>
    </source>
</evidence>
<dbReference type="PANTHER" id="PTHR20858:SF17">
    <property type="entry name" value="HYDROXYMETHYLPYRIMIDINE_PHOSPHOMETHYLPYRIMIDINE KINASE THI20-RELATED"/>
    <property type="match status" value="1"/>
</dbReference>
<dbReference type="GO" id="GO:0008972">
    <property type="term" value="F:phosphomethylpyrimidine kinase activity"/>
    <property type="evidence" value="ECO:0007669"/>
    <property type="project" value="UniProtKB-EC"/>
</dbReference>
<evidence type="ECO:0000256" key="3">
    <source>
        <dbReference type="ARBA" id="ARBA00004769"/>
    </source>
</evidence>
<sequence>MKTAVALTIAGSDSGGGAGIQADLKTFAFNYVHGASVVTCLTAQNTKEVTEVMAVSPNMVKAQFEAVINDIKVDALKTGMLFNQEIISTVADCIKSWGGDNIVIDPVMVSRTGAQLIDDSAVEVMKRELFPQALVLTPNIYEAQLLSCMSIHCLEDMKQAAAKIYDLGAKTVLIKGGAAEGKNKGIDVFFDGQGYTIVGIKAIDTVNNHGTGCSLGAGITAHLALGKSLPRAIASAKEYVTTALEYSLEIGSGCGPIGHFFPLIESQYNG</sequence>
<reference evidence="6 7" key="1">
    <citation type="submission" date="2020-10" db="EMBL/GenBank/DDBJ databases">
        <authorList>
            <person name="Castelo-Branco R."/>
            <person name="Eusebio N."/>
            <person name="Adriana R."/>
            <person name="Vieira A."/>
            <person name="Brugerolle De Fraissinette N."/>
            <person name="Rezende De Castro R."/>
            <person name="Schneider M.P."/>
            <person name="Vasconcelos V."/>
            <person name="Leao P.N."/>
        </authorList>
    </citation>
    <scope>NUCLEOTIDE SEQUENCE [LARGE SCALE GENOMIC DNA]</scope>
    <source>
        <strain evidence="6 7">LEGE 03274</strain>
    </source>
</reference>
<comment type="pathway">
    <text evidence="3">Cofactor biosynthesis; thiamine diphosphate biosynthesis; 4-amino-2-methyl-5-diphosphomethylpyrimidine from 5-amino-1-(5-phospho-D-ribosyl)imidazole: step 3/3.</text>
</comment>
<keyword evidence="7" id="KW-1185">Reference proteome</keyword>
<dbReference type="Gene3D" id="3.40.1190.20">
    <property type="match status" value="1"/>
</dbReference>
<dbReference type="NCBIfam" id="TIGR00097">
    <property type="entry name" value="HMP-P_kinase"/>
    <property type="match status" value="1"/>
</dbReference>
<gene>
    <name evidence="6" type="primary">thiD</name>
    <name evidence="6" type="ORF">IQ215_13540</name>
</gene>
<dbReference type="InterPro" id="IPR004399">
    <property type="entry name" value="HMP/HMP-P_kinase_dom"/>
</dbReference>
<evidence type="ECO:0000313" key="6">
    <source>
        <dbReference type="EMBL" id="MBE9223722.1"/>
    </source>
</evidence>